<reference evidence="1" key="1">
    <citation type="journal article" date="2010" name="PLoS Genet.">
        <title>The genome of a pathogenic rhodococcus: cooptive virulence underpinned by key gene acquisitions.</title>
        <authorList>
            <person name="Letek M."/>
            <person name="Gonzalez P."/>
            <person name="Macarthur I."/>
            <person name="Rodriguez H."/>
            <person name="Freeman T.C."/>
            <person name="Valero-Rello A."/>
            <person name="Blanco M."/>
            <person name="Buckley T."/>
            <person name="Cherevach I."/>
            <person name="Fahey R."/>
            <person name="Hapeshi A."/>
            <person name="Holdstock J."/>
            <person name="Leadon D."/>
            <person name="Navas J."/>
            <person name="Ocampo A."/>
            <person name="Quail M.A."/>
            <person name="Sanders M."/>
            <person name="Scortti M.M."/>
            <person name="Prescott J.F."/>
            <person name="Fogarty U."/>
            <person name="Meijer W.G."/>
            <person name="Parkhill J."/>
            <person name="Bentley S.D."/>
            <person name="Vazquez-Boland J.A."/>
        </authorList>
    </citation>
    <scope>NUCLEOTIDE SEQUENCE [LARGE SCALE GENOMIC DNA]</scope>
    <source>
        <strain evidence="1 2">103S</strain>
    </source>
</reference>
<evidence type="ECO:0008006" key="3">
    <source>
        <dbReference type="Google" id="ProtNLM"/>
    </source>
</evidence>
<dbReference type="RefSeq" id="WP_013414985.1">
    <property type="nucleotide sequence ID" value="NC_014659.1"/>
</dbReference>
<proteinExistence type="predicted"/>
<dbReference type="KEGG" id="req:REQ_08970"/>
<organism evidence="1">
    <name type="scientific">Rhodococcus hoagii (strain 103S)</name>
    <name type="common">Rhodococcus equi</name>
    <dbReference type="NCBI Taxonomy" id="685727"/>
    <lineage>
        <taxon>Bacteria</taxon>
        <taxon>Bacillati</taxon>
        <taxon>Actinomycetota</taxon>
        <taxon>Actinomycetes</taxon>
        <taxon>Mycobacteriales</taxon>
        <taxon>Nocardiaceae</taxon>
        <taxon>Prescottella</taxon>
    </lineage>
</organism>
<evidence type="ECO:0000313" key="2">
    <source>
        <dbReference type="Proteomes" id="UP000006892"/>
    </source>
</evidence>
<dbReference type="EMBL" id="FN563149">
    <property type="protein sequence ID" value="CBH47008.1"/>
    <property type="molecule type" value="Genomic_DNA"/>
</dbReference>
<name>A0A3S5Y396_RHOH1</name>
<dbReference type="Proteomes" id="UP001154400">
    <property type="component" value="Chromosome"/>
</dbReference>
<sequence>MQPVECGACGNRVLVEKYSSTHTSTQWLEDAETACAEFRDAAANGTHSMYVRTCGALTESIDEAVAEGRLGESYRTVPVSGSTAEVRPYS</sequence>
<accession>A0A3S5Y396</accession>
<gene>
    <name evidence="1" type="ordered locus">REQ_08970</name>
</gene>
<dbReference type="AlphaFoldDB" id="A0A3S5Y396"/>
<protein>
    <recommendedName>
        <fullName evidence="3">Ferredoxin</fullName>
    </recommendedName>
</protein>
<evidence type="ECO:0000313" key="1">
    <source>
        <dbReference type="EMBL" id="CBH47008.1"/>
    </source>
</evidence>